<dbReference type="AlphaFoldDB" id="A0A8X7UNW3"/>
<proteinExistence type="predicted"/>
<reference evidence="1 2" key="1">
    <citation type="submission" date="2020-02" db="EMBL/GenBank/DDBJ databases">
        <authorList>
            <person name="Ma Q."/>
            <person name="Huang Y."/>
            <person name="Song X."/>
            <person name="Pei D."/>
        </authorList>
    </citation>
    <scope>NUCLEOTIDE SEQUENCE [LARGE SCALE GENOMIC DNA]</scope>
    <source>
        <strain evidence="1">Sxm20200214</strain>
        <tissue evidence="1">Leaf</tissue>
    </source>
</reference>
<gene>
    <name evidence="1" type="ORF">Bca52824_054171</name>
</gene>
<comment type="caution">
    <text evidence="1">The sequence shown here is derived from an EMBL/GenBank/DDBJ whole genome shotgun (WGS) entry which is preliminary data.</text>
</comment>
<name>A0A8X7UNW3_BRACI</name>
<keyword evidence="2" id="KW-1185">Reference proteome</keyword>
<dbReference type="Proteomes" id="UP000886595">
    <property type="component" value="Unassembled WGS sequence"/>
</dbReference>
<sequence>MDRILLQSGFSESGVESGIKVPPGLAIRGDPSEVEQYIVARTNENIESFTSLIREELVIGPECPIALTYQLLDTMLQGIASNSQPANIITSENVEVVMSVQEGTNGVQLCITYGSLNVARYEFLCRTPFRVGDTTYLYGRVSEEGHVASIKGMVGDDVIRCSETLLKHLLSEEKLVLLYRFAFDVEKARGFALCQRPDNENNPDKSKHYSEDLNIIKFPESYL</sequence>
<organism evidence="1 2">
    <name type="scientific">Brassica carinata</name>
    <name type="common">Ethiopian mustard</name>
    <name type="synonym">Abyssinian cabbage</name>
    <dbReference type="NCBI Taxonomy" id="52824"/>
    <lineage>
        <taxon>Eukaryota</taxon>
        <taxon>Viridiplantae</taxon>
        <taxon>Streptophyta</taxon>
        <taxon>Embryophyta</taxon>
        <taxon>Tracheophyta</taxon>
        <taxon>Spermatophyta</taxon>
        <taxon>Magnoliopsida</taxon>
        <taxon>eudicotyledons</taxon>
        <taxon>Gunneridae</taxon>
        <taxon>Pentapetalae</taxon>
        <taxon>rosids</taxon>
        <taxon>malvids</taxon>
        <taxon>Brassicales</taxon>
        <taxon>Brassicaceae</taxon>
        <taxon>Brassiceae</taxon>
        <taxon>Brassica</taxon>
    </lineage>
</organism>
<dbReference type="OrthoDB" id="1113130at2759"/>
<evidence type="ECO:0000313" key="1">
    <source>
        <dbReference type="EMBL" id="KAG2282951.1"/>
    </source>
</evidence>
<dbReference type="EMBL" id="JAAMPC010000011">
    <property type="protein sequence ID" value="KAG2282951.1"/>
    <property type="molecule type" value="Genomic_DNA"/>
</dbReference>
<accession>A0A8X7UNW3</accession>
<evidence type="ECO:0000313" key="2">
    <source>
        <dbReference type="Proteomes" id="UP000886595"/>
    </source>
</evidence>
<protein>
    <submittedName>
        <fullName evidence="1">Uncharacterized protein</fullName>
    </submittedName>
</protein>